<evidence type="ECO:0000256" key="12">
    <source>
        <dbReference type="ARBA" id="ARBA00022976"/>
    </source>
</evidence>
<evidence type="ECO:0000256" key="11">
    <source>
        <dbReference type="ARBA" id="ARBA00022833"/>
    </source>
</evidence>
<dbReference type="InterPro" id="IPR001841">
    <property type="entry name" value="Znf_RING"/>
</dbReference>
<dbReference type="GO" id="GO:0061630">
    <property type="term" value="F:ubiquitin protein ligase activity"/>
    <property type="evidence" value="ECO:0000318"/>
    <property type="project" value="GO_Central"/>
</dbReference>
<dbReference type="PROSITE" id="PS01357">
    <property type="entry name" value="ZF_ZZ_1"/>
    <property type="match status" value="1"/>
</dbReference>
<evidence type="ECO:0000256" key="10">
    <source>
        <dbReference type="ARBA" id="ARBA00022786"/>
    </source>
</evidence>
<evidence type="ECO:0000259" key="18">
    <source>
        <dbReference type="PROSITE" id="PS50135"/>
    </source>
</evidence>
<dbReference type="FunCoup" id="A0A7M7NYP5">
    <property type="interactions" value="1515"/>
</dbReference>
<dbReference type="FunFam" id="3.30.60.90:FF:000004">
    <property type="entry name" value="Putative E3 ubiquitin-protein ligase MIB2"/>
    <property type="match status" value="1"/>
</dbReference>
<keyword evidence="21" id="KW-1185">Reference proteome</keyword>
<feature type="repeat" description="ANK" evidence="14">
    <location>
        <begin position="632"/>
        <end position="665"/>
    </location>
</feature>
<comment type="catalytic activity">
    <reaction evidence="1">
        <text>S-ubiquitinyl-[E2 ubiquitin-conjugating enzyme]-L-cysteine + [acceptor protein]-L-lysine = [E2 ubiquitin-conjugating enzyme]-L-cysteine + N(6)-ubiquitinyl-[acceptor protein]-L-lysine.</text>
        <dbReference type="EC" id="2.3.2.27"/>
    </reaction>
</comment>
<keyword evidence="11" id="KW-0862">Zinc</keyword>
<evidence type="ECO:0000256" key="16">
    <source>
        <dbReference type="SAM" id="MobiDB-lite"/>
    </source>
</evidence>
<feature type="repeat" description="ANK" evidence="14">
    <location>
        <begin position="666"/>
        <end position="698"/>
    </location>
</feature>
<feature type="repeat" description="ANK" evidence="14">
    <location>
        <begin position="465"/>
        <end position="497"/>
    </location>
</feature>
<evidence type="ECO:0000256" key="15">
    <source>
        <dbReference type="PROSITE-ProRule" id="PRU00228"/>
    </source>
</evidence>
<evidence type="ECO:0000256" key="5">
    <source>
        <dbReference type="ARBA" id="ARBA00022490"/>
    </source>
</evidence>
<feature type="region of interest" description="Disordered" evidence="16">
    <location>
        <begin position="783"/>
        <end position="897"/>
    </location>
</feature>
<feature type="compositionally biased region" description="Low complexity" evidence="16">
    <location>
        <begin position="1005"/>
        <end position="1053"/>
    </location>
</feature>
<dbReference type="PROSITE" id="PS50135">
    <property type="entry name" value="ZF_ZZ_2"/>
    <property type="match status" value="1"/>
</dbReference>
<dbReference type="Gene3D" id="3.30.60.90">
    <property type="match status" value="1"/>
</dbReference>
<comment type="pathway">
    <text evidence="3">Protein modification; protein ubiquitination.</text>
</comment>
<evidence type="ECO:0000256" key="2">
    <source>
        <dbReference type="ARBA" id="ARBA00004496"/>
    </source>
</evidence>
<evidence type="ECO:0000256" key="13">
    <source>
        <dbReference type="ARBA" id="ARBA00023043"/>
    </source>
</evidence>
<dbReference type="Pfam" id="PF12796">
    <property type="entry name" value="Ank_2"/>
    <property type="match status" value="2"/>
</dbReference>
<keyword evidence="6" id="KW-0808">Transferase</keyword>
<sequence length="1120" mass="121943">MAVNVGVRVVRGPEWKWGNQDDGDGHLGTIVEIGRQGSSTSPDKTVVVQWDCGTRTNYRVGYQGAYDLLLFDNAPAGIKHQNITCNGCKQEGIQGMRWKCISCEDYDLCSACYFAGKHDHNHEFVRLVTQSSAGARVSKRQNCAKTQVRGLLPGARVVRGADWDWGDQDGGDGKAGNIINIRGWEQESGRSVANVTWGTSLTNVYRIGHKGKVDLKYTKDAVGGYYYKDHLPKLGEVGEQNPQRAATDGPTVTYCVGDKVKVILTVDVLKAMQEGHGGWNPKMAEYVGKIGLVHRVTDRGDIRVTYPGCGTRWTYHTAALSKVNSYATGDEVTILSDMALVKRLQSGHGEWSEGMATTLGKKGKILKIYSDGDLRVSVDKQVWTFNPACLTPIERSSKPDLNNTMTADRAEELQGNLHELLQEILTLRTPNESPDKLVSEAAQGNTRTVTELISKHPDWVNARVSGKTALQVASHQGHLEVIKVLSLGKVTMELQDQDGDTALHYAVFGKQPDIVEYLISKNADMNVVNKGSCSSLHVAVNKGFVDCVRVLLRHRCNANLQDLYGDTALHDAIAKDNRDIIDLLVEAHGADLSLKNRRGFNVLHHAALKGNKYATEKLVTKARQLVNLKKDDGYAALHLAALNGHRDVAETLLVQGHGDLNVRNNRRQTPLILAAGQGHTHVIELMVTKGAEVSAEDEDGDTSLHLALVRQEVYAERDDSPIIQQYRTKIVSGLVVNMAIASVCFLVQAGGSLTHRNHQSKSPLDLVLDIKIKNYLLQLYEQRRQKQRQDKDAKHGRRRRSASQERLLASSRGDTPGTSTSQNVNPMSSGASPPPSGTSTSQNVNPMSSGASPPPSAGTSQNVRGPSTPAGPPAPAGPSTPAGPPASSVEGPSGDSPANLEAMMSDCRMCQKPANCQFKPCGHQVACMDCAVLFQKCFSCKAEVKDRVRVEEKKCAICSTNKAEVTFSPCGHKNVCRGCCNKEKSCRACQQPVREMLDKAGHRISMSSQSGSSSSQHHQRPSSSKQGSGAKAAQAPSSSGSLTPRGASSSSSRVSKEEELKKLKEQYQQMEEEVLCPICMENKRNVVFLCGHSVCKKCSRPLKQCPLCRKPITKKIALFT</sequence>
<dbReference type="InterPro" id="IPR002110">
    <property type="entry name" value="Ankyrin_rpt"/>
</dbReference>
<dbReference type="FunFam" id="2.30.30.40:FF:000078">
    <property type="entry name" value="Putative e3 ubiquitin-protein ligase mib2"/>
    <property type="match status" value="1"/>
</dbReference>
<dbReference type="SUPFAM" id="SSF48403">
    <property type="entry name" value="Ankyrin repeat"/>
    <property type="match status" value="1"/>
</dbReference>
<dbReference type="CTD" id="142678"/>
<dbReference type="EC" id="2.3.2.27" evidence="4"/>
<organism evidence="20 21">
    <name type="scientific">Strongylocentrotus purpuratus</name>
    <name type="common">Purple sea urchin</name>
    <dbReference type="NCBI Taxonomy" id="7668"/>
    <lineage>
        <taxon>Eukaryota</taxon>
        <taxon>Metazoa</taxon>
        <taxon>Echinodermata</taxon>
        <taxon>Eleutherozoa</taxon>
        <taxon>Echinozoa</taxon>
        <taxon>Echinoidea</taxon>
        <taxon>Euechinoidea</taxon>
        <taxon>Echinacea</taxon>
        <taxon>Camarodonta</taxon>
        <taxon>Echinidea</taxon>
        <taxon>Strongylocentrotidae</taxon>
        <taxon>Strongylocentrotus</taxon>
    </lineage>
</organism>
<dbReference type="Pfam" id="PF06701">
    <property type="entry name" value="MIB_HERC2"/>
    <property type="match status" value="2"/>
</dbReference>
<feature type="compositionally biased region" description="Low complexity" evidence="16">
    <location>
        <begin position="837"/>
        <end position="851"/>
    </location>
</feature>
<dbReference type="InterPro" id="IPR037252">
    <property type="entry name" value="Mib_Herc2_sf"/>
</dbReference>
<dbReference type="SMART" id="SM00248">
    <property type="entry name" value="ANK"/>
    <property type="match status" value="7"/>
</dbReference>
<dbReference type="GO" id="GO:0016567">
    <property type="term" value="P:protein ubiquitination"/>
    <property type="evidence" value="ECO:0000318"/>
    <property type="project" value="GO_Central"/>
</dbReference>
<evidence type="ECO:0000256" key="9">
    <source>
        <dbReference type="ARBA" id="ARBA00022771"/>
    </source>
</evidence>
<dbReference type="InParanoid" id="A0A7M7NYP5"/>
<evidence type="ECO:0000256" key="7">
    <source>
        <dbReference type="ARBA" id="ARBA00022723"/>
    </source>
</evidence>
<dbReference type="PROSITE" id="PS50089">
    <property type="entry name" value="ZF_RING_2"/>
    <property type="match status" value="2"/>
</dbReference>
<dbReference type="SMART" id="SM00291">
    <property type="entry name" value="ZnF_ZZ"/>
    <property type="match status" value="1"/>
</dbReference>
<dbReference type="Pfam" id="PF18346">
    <property type="entry name" value="SH3_15"/>
    <property type="match status" value="2"/>
</dbReference>
<feature type="compositionally biased region" description="Basic and acidic residues" evidence="16">
    <location>
        <begin position="783"/>
        <end position="793"/>
    </location>
</feature>
<dbReference type="Proteomes" id="UP000007110">
    <property type="component" value="Unassembled WGS sequence"/>
</dbReference>
<dbReference type="SUPFAM" id="SSF159034">
    <property type="entry name" value="Mib/herc2 domain-like"/>
    <property type="match status" value="2"/>
</dbReference>
<feature type="domain" description="RING-type" evidence="17">
    <location>
        <begin position="1076"/>
        <end position="1109"/>
    </location>
</feature>
<evidence type="ECO:0000313" key="21">
    <source>
        <dbReference type="Proteomes" id="UP000007110"/>
    </source>
</evidence>
<dbReference type="Gene3D" id="3.30.40.10">
    <property type="entry name" value="Zinc/RING finger domain, C3HC4 (zinc finger)"/>
    <property type="match status" value="3"/>
</dbReference>
<dbReference type="PRINTS" id="PR01415">
    <property type="entry name" value="ANKYRIN"/>
</dbReference>
<feature type="repeat" description="ANK" evidence="14">
    <location>
        <begin position="564"/>
        <end position="597"/>
    </location>
</feature>
<dbReference type="Pfam" id="PF00569">
    <property type="entry name" value="ZZ"/>
    <property type="match status" value="1"/>
</dbReference>
<feature type="repeat" description="ANK" evidence="14">
    <location>
        <begin position="498"/>
        <end position="530"/>
    </location>
</feature>
<keyword evidence="13 14" id="KW-0040">ANK repeat</keyword>
<dbReference type="GeneID" id="574845"/>
<evidence type="ECO:0000256" key="14">
    <source>
        <dbReference type="PROSITE-ProRule" id="PRU00023"/>
    </source>
</evidence>
<evidence type="ECO:0000313" key="20">
    <source>
        <dbReference type="EnsemblMetazoa" id="XP_030842658"/>
    </source>
</evidence>
<keyword evidence="7" id="KW-0479">Metal-binding</keyword>
<dbReference type="RefSeq" id="XP_030842658.1">
    <property type="nucleotide sequence ID" value="XM_030986798.1"/>
</dbReference>
<dbReference type="OMA" id="HGACEHC"/>
<dbReference type="UniPathway" id="UPA00143"/>
<feature type="compositionally biased region" description="Pro residues" evidence="16">
    <location>
        <begin position="869"/>
        <end position="884"/>
    </location>
</feature>
<dbReference type="GO" id="GO:0008270">
    <property type="term" value="F:zinc ion binding"/>
    <property type="evidence" value="ECO:0007669"/>
    <property type="project" value="UniProtKB-KW"/>
</dbReference>
<name>A0A7M7NYP5_STRPU</name>
<evidence type="ECO:0000256" key="3">
    <source>
        <dbReference type="ARBA" id="ARBA00004906"/>
    </source>
</evidence>
<dbReference type="InterPro" id="IPR010606">
    <property type="entry name" value="Mib_Herc2"/>
</dbReference>
<dbReference type="Pfam" id="PF13920">
    <property type="entry name" value="zf-C3HC4_3"/>
    <property type="match status" value="2"/>
</dbReference>
<accession>A0A7M7NYP5</accession>
<proteinExistence type="predicted"/>
<keyword evidence="8" id="KW-0677">Repeat</keyword>
<evidence type="ECO:0000256" key="1">
    <source>
        <dbReference type="ARBA" id="ARBA00000900"/>
    </source>
</evidence>
<evidence type="ECO:0000256" key="8">
    <source>
        <dbReference type="ARBA" id="ARBA00022737"/>
    </source>
</evidence>
<dbReference type="InterPro" id="IPR043145">
    <property type="entry name" value="Znf_ZZ_sf"/>
</dbReference>
<dbReference type="FunFam" id="1.25.40.20:FF:000110">
    <property type="entry name" value="Mindbomb E3 ubiquitin protein ligase 2"/>
    <property type="match status" value="1"/>
</dbReference>
<feature type="domain" description="ZZ-type" evidence="18">
    <location>
        <begin position="80"/>
        <end position="132"/>
    </location>
</feature>
<dbReference type="FunFam" id="2.30.30.40:FF:000044">
    <property type="entry name" value="E3 ubiquitin-protein ligase MIB2, putative"/>
    <property type="match status" value="1"/>
</dbReference>
<dbReference type="SUPFAM" id="SSF57850">
    <property type="entry name" value="RING/U-box"/>
    <property type="match status" value="2"/>
</dbReference>
<keyword evidence="9 15" id="KW-0863">Zinc-finger</keyword>
<dbReference type="OrthoDB" id="2122982at2759"/>
<dbReference type="InterPro" id="IPR000433">
    <property type="entry name" value="Znf_ZZ"/>
</dbReference>
<dbReference type="SMART" id="SM00184">
    <property type="entry name" value="RING"/>
    <property type="match status" value="3"/>
</dbReference>
<dbReference type="EnsemblMetazoa" id="XM_030986798">
    <property type="protein sequence ID" value="XP_030842658"/>
    <property type="gene ID" value="LOC574845"/>
</dbReference>
<keyword evidence="12" id="KW-0914">Notch signaling pathway</keyword>
<dbReference type="CDD" id="cd16520">
    <property type="entry name" value="RING-HC_MIBs-like"/>
    <property type="match status" value="1"/>
</dbReference>
<feature type="domain" description="RING-type" evidence="17">
    <location>
        <begin position="955"/>
        <end position="990"/>
    </location>
</feature>
<feature type="domain" description="MIB/HERC2" evidence="19">
    <location>
        <begin position="143"/>
        <end position="221"/>
    </location>
</feature>
<dbReference type="GO" id="GO:0007219">
    <property type="term" value="P:Notch signaling pathway"/>
    <property type="evidence" value="ECO:0007669"/>
    <property type="project" value="UniProtKB-KW"/>
</dbReference>
<evidence type="ECO:0000259" key="19">
    <source>
        <dbReference type="PROSITE" id="PS51416"/>
    </source>
</evidence>
<comment type="subcellular location">
    <subcellularLocation>
        <location evidence="2">Cytoplasm</location>
    </subcellularLocation>
</comment>
<dbReference type="GO" id="GO:0005737">
    <property type="term" value="C:cytoplasm"/>
    <property type="evidence" value="ECO:0000318"/>
    <property type="project" value="GO_Central"/>
</dbReference>
<dbReference type="PROSITE" id="PS51416">
    <property type="entry name" value="MIB_HERC2"/>
    <property type="match status" value="2"/>
</dbReference>
<reference evidence="21" key="1">
    <citation type="submission" date="2015-02" db="EMBL/GenBank/DDBJ databases">
        <title>Genome sequencing for Strongylocentrotus purpuratus.</title>
        <authorList>
            <person name="Murali S."/>
            <person name="Liu Y."/>
            <person name="Vee V."/>
            <person name="English A."/>
            <person name="Wang M."/>
            <person name="Skinner E."/>
            <person name="Han Y."/>
            <person name="Muzny D.M."/>
            <person name="Worley K.C."/>
            <person name="Gibbs R.A."/>
        </authorList>
    </citation>
    <scope>NUCLEOTIDE SEQUENCE</scope>
</reference>
<dbReference type="AlphaFoldDB" id="A0A7M7NYP5"/>
<dbReference type="Gene3D" id="2.30.30.40">
    <property type="entry name" value="SH3 Domains"/>
    <property type="match status" value="2"/>
</dbReference>
<keyword evidence="10" id="KW-0833">Ubl conjugation pathway</keyword>
<dbReference type="PROSITE" id="PS50088">
    <property type="entry name" value="ANK_REPEAT"/>
    <property type="match status" value="6"/>
</dbReference>
<dbReference type="InterPro" id="IPR036770">
    <property type="entry name" value="Ankyrin_rpt-contain_sf"/>
</dbReference>
<feature type="repeat" description="ANK" evidence="14">
    <location>
        <begin position="531"/>
        <end position="563"/>
    </location>
</feature>
<dbReference type="PROSITE" id="PS50297">
    <property type="entry name" value="ANK_REP_REGION"/>
    <property type="match status" value="3"/>
</dbReference>
<dbReference type="Gene3D" id="1.25.40.20">
    <property type="entry name" value="Ankyrin repeat-containing domain"/>
    <property type="match status" value="3"/>
</dbReference>
<dbReference type="InterPro" id="IPR013083">
    <property type="entry name" value="Znf_RING/FYVE/PHD"/>
</dbReference>
<reference evidence="20" key="2">
    <citation type="submission" date="2021-01" db="UniProtKB">
        <authorList>
            <consortium name="EnsemblMetazoa"/>
        </authorList>
    </citation>
    <scope>IDENTIFICATION</scope>
</reference>
<feature type="region of interest" description="Disordered" evidence="16">
    <location>
        <begin position="1003"/>
        <end position="1060"/>
    </location>
</feature>
<keyword evidence="5" id="KW-0963">Cytoplasm</keyword>
<dbReference type="PANTHER" id="PTHR24202">
    <property type="entry name" value="E3 UBIQUITIN-PROTEIN LIGASE MIB2"/>
    <property type="match status" value="1"/>
</dbReference>
<dbReference type="PANTHER" id="PTHR24202:SF4">
    <property type="entry name" value="E3 UBIQUITIN-PROTEIN LIGASE MIB2-RELATED"/>
    <property type="match status" value="1"/>
</dbReference>
<dbReference type="InterPro" id="IPR040847">
    <property type="entry name" value="SH3_15"/>
</dbReference>
<feature type="compositionally biased region" description="Polar residues" evidence="16">
    <location>
        <begin position="812"/>
        <end position="827"/>
    </location>
</feature>
<feature type="domain" description="MIB/HERC2" evidence="19">
    <location>
        <begin position="1"/>
        <end position="74"/>
    </location>
</feature>
<protein>
    <recommendedName>
        <fullName evidence="4">RING-type E3 ubiquitin transferase</fullName>
        <ecNumber evidence="4">2.3.2.27</ecNumber>
    </recommendedName>
</protein>
<evidence type="ECO:0000259" key="17">
    <source>
        <dbReference type="PROSITE" id="PS50089"/>
    </source>
</evidence>
<evidence type="ECO:0000256" key="4">
    <source>
        <dbReference type="ARBA" id="ARBA00012483"/>
    </source>
</evidence>
<evidence type="ECO:0000256" key="6">
    <source>
        <dbReference type="ARBA" id="ARBA00022679"/>
    </source>
</evidence>
<dbReference type="KEGG" id="spu:574845"/>